<comment type="caution">
    <text evidence="4">The sequence shown here is derived from an EMBL/GenBank/DDBJ whole genome shotgun (WGS) entry which is preliminary data.</text>
</comment>
<dbReference type="Gene3D" id="2.60.450.10">
    <property type="entry name" value="Lipopolysaccharide (LPS) transport protein A like domain"/>
    <property type="match status" value="1"/>
</dbReference>
<dbReference type="PANTHER" id="PTHR30189">
    <property type="entry name" value="LPS-ASSEMBLY PROTEIN"/>
    <property type="match status" value="1"/>
</dbReference>
<feature type="compositionally biased region" description="Low complexity" evidence="2">
    <location>
        <begin position="64"/>
        <end position="75"/>
    </location>
</feature>
<gene>
    <name evidence="1" type="primary">lptD</name>
    <name evidence="4" type="ORF">EV678_2947</name>
</gene>
<dbReference type="EMBL" id="SHKM01000003">
    <property type="protein sequence ID" value="RZT75760.1"/>
    <property type="molecule type" value="Genomic_DNA"/>
</dbReference>
<dbReference type="HAMAP" id="MF_01411">
    <property type="entry name" value="LPS_assembly_LptD"/>
    <property type="match status" value="1"/>
</dbReference>
<accession>A0ABY0IKR4</accession>
<feature type="region of interest" description="Disordered" evidence="2">
    <location>
        <begin position="339"/>
        <end position="361"/>
    </location>
</feature>
<proteinExistence type="inferred from homology"/>
<evidence type="ECO:0000256" key="1">
    <source>
        <dbReference type="HAMAP-Rule" id="MF_01411"/>
    </source>
</evidence>
<keyword evidence="1" id="KW-0472">Membrane</keyword>
<comment type="similarity">
    <text evidence="1">Belongs to the LptD family.</text>
</comment>
<dbReference type="InterPro" id="IPR050218">
    <property type="entry name" value="LptD"/>
</dbReference>
<feature type="domain" description="LptD C-terminal" evidence="3">
    <location>
        <begin position="644"/>
        <end position="1006"/>
    </location>
</feature>
<evidence type="ECO:0000259" key="3">
    <source>
        <dbReference type="Pfam" id="PF04453"/>
    </source>
</evidence>
<comment type="subcellular location">
    <subcellularLocation>
        <location evidence="1">Cell outer membrane</location>
    </subcellularLocation>
</comment>
<dbReference type="Pfam" id="PF04453">
    <property type="entry name" value="LptD"/>
    <property type="match status" value="1"/>
</dbReference>
<feature type="compositionally biased region" description="Low complexity" evidence="2">
    <location>
        <begin position="88"/>
        <end position="105"/>
    </location>
</feature>
<feature type="region of interest" description="Disordered" evidence="2">
    <location>
        <begin position="154"/>
        <end position="176"/>
    </location>
</feature>
<sequence precursor="true">MPFARRPLALLLCCGFAGAVLGSLPEEALAQGMTPLSVDPTLLGLPPAQPKPKPAPRPADAESAPRATATPVTAPEPIPSKELNNDGPAPAAAKPAPATKAVAAPAPQPAPAPAAPARKAAAPAAPIVAAPPVTQPAPVVPVTTPAAESSRPAAVAPAAVTYPTPARPAPQAAQASGGLAPLRVDPALLGLPPAPATTQVARPAAPAATPITSTGAAPVATQATTTAATATSPAGATTTSAIAPGRRAVRAPLVAPAEVLAREPAATPAPARTVAAAAAPAPIAHKGEAAGGTALGPLKVDPALLGLPPLPAPAAPPQIVNAVSDPQAEAEAMAPALPPRRRRGEETENAVPLPYAERDPGPALALRRSRNMTPLPKNDDARPTFLTARRLYGVADREAVLEGDAEMRRSDTVLTSDRLVYWQNEDEVEATGNVVYEQEGTKVSGPSLLMRLSDSTGVFDQAAYSIRQERKVPVWGVRENSQAMGTTLTTGRGQSEKMEFLGENHIRLANATYTTCAPGNNDWYAKADSLDLNYDSEEGEGKNGTLYFKDVPIFYMPSMSFALNNRRKSGFLAPTFGTNSLSGATLTTPYYWNIAPNMDATIAPRVMTKRGLQLGGELRYLNYDYSGYARGEYVPTDNVRNLDNRYAVNIWHNHNFGNGFTGLLNLNKVSDDYFYTDLSSRIGVSAQTLLPRQGKLSYSSTWWGATVNVNRYQTLQPDAANPIIAPYDTVPQVTVSARRPDYFGTDVSVLGQFTSFSHQTKVEGDRTVVYPQVSLPLIFPAFYVTPKVGMHVTSYSLSRQAATVPDRISRSLPIFSVDSGLTFERDTTLLGTAFTQTLEPRLYYVYVPNKDQSNIPIFDTGIADFNFGQIFSENRYVGQDRIGDANQLTAAVTTRFIGPNTGREYFRALVGQRYYFDDQMVTVPGEKPRQHKNTNWLAAVSGQIMPKTYLDGAVEYNPFDARTDRLTVAGRYQPELGKVLNAGYRYTRDVLGNLDVSGQWPLGRGWYGVGRYNYSLKEKRVVENIAGLEYNGGCWVVRGVIQRYALTANTSSTAFFVQLELNDFSRIGSNPLDLLRRTIPGYGRINQPMADPVFGGEE</sequence>
<feature type="signal peptide" evidence="1">
    <location>
        <begin position="1"/>
        <end position="19"/>
    </location>
</feature>
<evidence type="ECO:0000313" key="5">
    <source>
        <dbReference type="Proteomes" id="UP000292136"/>
    </source>
</evidence>
<dbReference type="InterPro" id="IPR007543">
    <property type="entry name" value="LptD_C"/>
</dbReference>
<comment type="caution">
    <text evidence="1">Lacks conserved residue(s) required for the propagation of feature annotation.</text>
</comment>
<feature type="chain" id="PRO_5044911379" description="LPS-assembly protein LptD" evidence="1">
    <location>
        <begin position="20"/>
        <end position="1098"/>
    </location>
</feature>
<dbReference type="InterPro" id="IPR020889">
    <property type="entry name" value="LipoPS_assembly_LptD"/>
</dbReference>
<keyword evidence="1" id="KW-0732">Signal</keyword>
<organism evidence="4 5">
    <name type="scientific">Azospira oryzae</name>
    <dbReference type="NCBI Taxonomy" id="146939"/>
    <lineage>
        <taxon>Bacteria</taxon>
        <taxon>Pseudomonadati</taxon>
        <taxon>Pseudomonadota</taxon>
        <taxon>Betaproteobacteria</taxon>
        <taxon>Rhodocyclales</taxon>
        <taxon>Rhodocyclaceae</taxon>
        <taxon>Azospira</taxon>
    </lineage>
</organism>
<comment type="subunit">
    <text evidence="1">Component of the lipopolysaccharide transport and assembly complex. Interacts with LptE and LptA.</text>
</comment>
<reference evidence="4 5" key="1">
    <citation type="submission" date="2019-02" db="EMBL/GenBank/DDBJ databases">
        <title>Genomic Encyclopedia of Type Strains, Phase IV (KMG-IV): sequencing the most valuable type-strain genomes for metagenomic binning, comparative biology and taxonomic classification.</title>
        <authorList>
            <person name="Goeker M."/>
        </authorList>
    </citation>
    <scope>NUCLEOTIDE SEQUENCE [LARGE SCALE GENOMIC DNA]</scope>
    <source>
        <strain evidence="4 5">DSM 21223</strain>
    </source>
</reference>
<name>A0ABY0IKR4_9RHOO</name>
<protein>
    <recommendedName>
        <fullName evidence="1">LPS-assembly protein LptD</fullName>
    </recommendedName>
</protein>
<evidence type="ECO:0000313" key="4">
    <source>
        <dbReference type="EMBL" id="RZT75760.1"/>
    </source>
</evidence>
<keyword evidence="5" id="KW-1185">Reference proteome</keyword>
<dbReference type="Proteomes" id="UP000292136">
    <property type="component" value="Unassembled WGS sequence"/>
</dbReference>
<keyword evidence="1" id="KW-0998">Cell outer membrane</keyword>
<dbReference type="PANTHER" id="PTHR30189:SF1">
    <property type="entry name" value="LPS-ASSEMBLY PROTEIN LPTD"/>
    <property type="match status" value="1"/>
</dbReference>
<comment type="function">
    <text evidence="1">Together with LptE, is involved in the assembly of lipopolysaccharide (LPS) at the surface of the outer membrane.</text>
</comment>
<feature type="region of interest" description="Disordered" evidence="2">
    <location>
        <begin position="40"/>
        <end position="118"/>
    </location>
</feature>
<feature type="compositionally biased region" description="Pro residues" evidence="2">
    <location>
        <begin position="47"/>
        <end position="57"/>
    </location>
</feature>
<evidence type="ECO:0000256" key="2">
    <source>
        <dbReference type="SAM" id="MobiDB-lite"/>
    </source>
</evidence>